<dbReference type="RefSeq" id="XP_007314840.1">
    <property type="nucleotide sequence ID" value="XM_007314778.1"/>
</dbReference>
<keyword evidence="1" id="KW-0677">Repeat</keyword>
<organism>
    <name type="scientific">Serpula lacrymans var. lacrymans (strain S7.9)</name>
    <name type="common">Dry rot fungus</name>
    <dbReference type="NCBI Taxonomy" id="578457"/>
    <lineage>
        <taxon>Eukaryota</taxon>
        <taxon>Fungi</taxon>
        <taxon>Dikarya</taxon>
        <taxon>Basidiomycota</taxon>
        <taxon>Agaricomycotina</taxon>
        <taxon>Agaricomycetes</taxon>
        <taxon>Agaricomycetidae</taxon>
        <taxon>Boletales</taxon>
        <taxon>Coniophorineae</taxon>
        <taxon>Serpulaceae</taxon>
        <taxon>Serpula</taxon>
    </lineage>
</organism>
<dbReference type="Gene3D" id="1.25.40.10">
    <property type="entry name" value="Tetratricopeptide repeat domain"/>
    <property type="match status" value="2"/>
</dbReference>
<accession>F8NLU1</accession>
<dbReference type="NCBIfam" id="TIGR00756">
    <property type="entry name" value="PPR"/>
    <property type="match status" value="1"/>
</dbReference>
<dbReference type="Proteomes" id="UP000008064">
    <property type="component" value="Unassembled WGS sequence"/>
</dbReference>
<protein>
    <recommendedName>
        <fullName evidence="4">Pentacotripeptide-repeat region of PRORP domain-containing protein</fullName>
    </recommendedName>
</protein>
<dbReference type="PROSITE" id="PS51375">
    <property type="entry name" value="PPR"/>
    <property type="match status" value="1"/>
</dbReference>
<feature type="repeat" description="PPR" evidence="2">
    <location>
        <begin position="283"/>
        <end position="317"/>
    </location>
</feature>
<evidence type="ECO:0000256" key="2">
    <source>
        <dbReference type="PROSITE-ProRule" id="PRU00708"/>
    </source>
</evidence>
<dbReference type="InterPro" id="IPR002885">
    <property type="entry name" value="PPR_rpt"/>
</dbReference>
<proteinExistence type="predicted"/>
<sequence>MTDVEESTGALDVIRQSSKIPPWVVIHLVSHKVRTPAQAQDGLVNLVFAHLPIIALDHRPPLLVIAAHSLAAFEVLSPMRRLIYEFLTMPLPHPEFHFNALLRAISEFTSSEEAADLVVSLLDAMSSRNISLRSSTYKSLLSDRFVTLQLTKHLRTRMTQDGFTPKAPHLEEYLRIFSNHGAIHDSQEYLQAIRRASAFQYLHRLLRSEGQKDASRDKSSKEPELAIRRSITTTFWGGRKKTLDIYDWTTALVSAANDRAITAEALVRLFERAQAKTQVFRPTVVTYTVVLRGLLHRKKFDEALVIWNQLVNSKLTIDRKALTIGLQLLTRAGQAPEAFYLLNTFAGLQDGAIQSDISGTSADDHVLPMININVIVINEFLVSLLRSRRPDIVFQLWDHMEMLYGILPNDSTLNIVMKSAILAMKLDNESVRSTFQHMTLNSLFHRPKPEPTGRTEVISDIMQKLEGRRRSSAVGIWRNAPAWAVARQLFRDVLVGNWPWLQQVPQPATAIRTADAETAAFYPLQEFAQSMSLPFSSPKTPETLEQGGKGQIPLITEAQPDQKLYSSIVPTDVTFTPYIQLLGLSSLAREIPEALAWMRALKIHPSKKTLSIALVFWAEVSLRGPLFEDWAEKNSQSEYGRLLAWIRDWVGDEQTPTEWDIQRALRAVAKMRDDSFGRP</sequence>
<dbReference type="InterPro" id="IPR051222">
    <property type="entry name" value="PPR/CCM1_RNA-binding"/>
</dbReference>
<dbReference type="HOGENOM" id="CLU_017664_0_0_1"/>
<dbReference type="PANTHER" id="PTHR47942">
    <property type="entry name" value="TETRATRICOPEPTIDE REPEAT (TPR)-LIKE SUPERFAMILY PROTEIN-RELATED"/>
    <property type="match status" value="1"/>
</dbReference>
<evidence type="ECO:0000256" key="1">
    <source>
        <dbReference type="ARBA" id="ARBA00022737"/>
    </source>
</evidence>
<name>F8NLU1_SERL9</name>
<dbReference type="PANTHER" id="PTHR47942:SF63">
    <property type="entry name" value="PENTATRICOPEPTIDE REPEAT-CONTAINING PROTEIN"/>
    <property type="match status" value="1"/>
</dbReference>
<dbReference type="KEGG" id="sla:SERLADRAFT_359907"/>
<dbReference type="EMBL" id="GL945430">
    <property type="protein sequence ID" value="EGO28641.1"/>
    <property type="molecule type" value="Genomic_DNA"/>
</dbReference>
<evidence type="ECO:0000313" key="3">
    <source>
        <dbReference type="EMBL" id="EGO28641.1"/>
    </source>
</evidence>
<dbReference type="GeneID" id="18809725"/>
<evidence type="ECO:0008006" key="4">
    <source>
        <dbReference type="Google" id="ProtNLM"/>
    </source>
</evidence>
<reference evidence="3" key="1">
    <citation type="submission" date="2011-04" db="EMBL/GenBank/DDBJ databases">
        <title>Evolution of plant cell wall degrading machinery underlies the functional diversity of forest fungi.</title>
        <authorList>
            <consortium name="US DOE Joint Genome Institute (JGI-PGF)"/>
            <person name="Eastwood D.C."/>
            <person name="Floudas D."/>
            <person name="Binder M."/>
            <person name="Majcherczyk A."/>
            <person name="Schneider P."/>
            <person name="Aerts A."/>
            <person name="Asiegbu F.O."/>
            <person name="Baker S.E."/>
            <person name="Barry K."/>
            <person name="Bendiksby M."/>
            <person name="Blumentritt M."/>
            <person name="Coutinho P.M."/>
            <person name="Cullen D."/>
            <person name="Cullen D."/>
            <person name="Gathman A."/>
            <person name="Goodell B."/>
            <person name="Henrissat B."/>
            <person name="Ihrmark K."/>
            <person name="Kauserud H."/>
            <person name="Kohler A."/>
            <person name="LaButti K."/>
            <person name="Lapidus A."/>
            <person name="Lavin J.L."/>
            <person name="Lee Y.-H."/>
            <person name="Lindquist E."/>
            <person name="Lilly W."/>
            <person name="Lucas S."/>
            <person name="Morin E."/>
            <person name="Murat C."/>
            <person name="Oguiza J.A."/>
            <person name="Park J."/>
            <person name="Pisabarro A.G."/>
            <person name="Riley R."/>
            <person name="Rosling A."/>
            <person name="Salamov A."/>
            <person name="Schmidt O."/>
            <person name="Schmutz J."/>
            <person name="Skrede I."/>
            <person name="Stenlid J."/>
            <person name="Wiebenga A."/>
            <person name="Xie X."/>
            <person name="Kues U."/>
            <person name="Hibbett D.S."/>
            <person name="Hoffmeister D."/>
            <person name="Hogberg N."/>
            <person name="Martin F."/>
            <person name="Grigoriev I.V."/>
            <person name="Watkinson S.C."/>
        </authorList>
    </citation>
    <scope>NUCLEOTIDE SEQUENCE</scope>
    <source>
        <strain evidence="3">S7.9</strain>
    </source>
</reference>
<dbReference type="InterPro" id="IPR011990">
    <property type="entry name" value="TPR-like_helical_dom_sf"/>
</dbReference>
<dbReference type="OrthoDB" id="185373at2759"/>
<dbReference type="AlphaFoldDB" id="F8NLU1"/>
<gene>
    <name evidence="3" type="ORF">SERLADRAFT_359907</name>
</gene>